<dbReference type="InterPro" id="IPR013083">
    <property type="entry name" value="Znf_RING/FYVE/PHD"/>
</dbReference>
<evidence type="ECO:0000313" key="13">
    <source>
        <dbReference type="RefSeq" id="XP_020108195.1"/>
    </source>
</evidence>
<dbReference type="SMART" id="SM00184">
    <property type="entry name" value="RING"/>
    <property type="match status" value="1"/>
</dbReference>
<evidence type="ECO:0000313" key="14">
    <source>
        <dbReference type="RefSeq" id="XP_020108196.1"/>
    </source>
</evidence>
<keyword evidence="7" id="KW-0862">Zinc</keyword>
<dbReference type="Pfam" id="PF13639">
    <property type="entry name" value="zf-RING_2"/>
    <property type="match status" value="1"/>
</dbReference>
<dbReference type="GeneID" id="109724014"/>
<keyword evidence="4" id="KW-0479">Metal-binding</keyword>
<feature type="region of interest" description="Disordered" evidence="9">
    <location>
        <begin position="1"/>
        <end position="21"/>
    </location>
</feature>
<comment type="catalytic activity">
    <reaction evidence="1">
        <text>S-ubiquitinyl-[E2 ubiquitin-conjugating enzyme]-L-cysteine + [acceptor protein]-L-lysine = [E2 ubiquitin-conjugating enzyme]-L-cysteine + N(6)-ubiquitinyl-[acceptor protein]-L-lysine.</text>
        <dbReference type="EC" id="2.3.2.27"/>
    </reaction>
</comment>
<dbReference type="PROSITE" id="PS50089">
    <property type="entry name" value="ZF_RING_2"/>
    <property type="match status" value="1"/>
</dbReference>
<evidence type="ECO:0000256" key="5">
    <source>
        <dbReference type="ARBA" id="ARBA00022771"/>
    </source>
</evidence>
<evidence type="ECO:0000313" key="11">
    <source>
        <dbReference type="Proteomes" id="UP000515123"/>
    </source>
</evidence>
<keyword evidence="3" id="KW-0808">Transferase</keyword>
<evidence type="ECO:0000256" key="1">
    <source>
        <dbReference type="ARBA" id="ARBA00000900"/>
    </source>
</evidence>
<reference evidence="11" key="1">
    <citation type="journal article" date="2015" name="Nat. Genet.">
        <title>The pineapple genome and the evolution of CAM photosynthesis.</title>
        <authorList>
            <person name="Ming R."/>
            <person name="VanBuren R."/>
            <person name="Wai C.M."/>
            <person name="Tang H."/>
            <person name="Schatz M.C."/>
            <person name="Bowers J.E."/>
            <person name="Lyons E."/>
            <person name="Wang M.L."/>
            <person name="Chen J."/>
            <person name="Biggers E."/>
            <person name="Zhang J."/>
            <person name="Huang L."/>
            <person name="Zhang L."/>
            <person name="Miao W."/>
            <person name="Zhang J."/>
            <person name="Ye Z."/>
            <person name="Miao C."/>
            <person name="Lin Z."/>
            <person name="Wang H."/>
            <person name="Zhou H."/>
            <person name="Yim W.C."/>
            <person name="Priest H.D."/>
            <person name="Zheng C."/>
            <person name="Woodhouse M."/>
            <person name="Edger P.P."/>
            <person name="Guyot R."/>
            <person name="Guo H.B."/>
            <person name="Guo H."/>
            <person name="Zheng G."/>
            <person name="Singh R."/>
            <person name="Sharma A."/>
            <person name="Min X."/>
            <person name="Zheng Y."/>
            <person name="Lee H."/>
            <person name="Gurtowski J."/>
            <person name="Sedlazeck F.J."/>
            <person name="Harkess A."/>
            <person name="McKain M.R."/>
            <person name="Liao Z."/>
            <person name="Fang J."/>
            <person name="Liu J."/>
            <person name="Zhang X."/>
            <person name="Zhang Q."/>
            <person name="Hu W."/>
            <person name="Qin Y."/>
            <person name="Wang K."/>
            <person name="Chen L.Y."/>
            <person name="Shirley N."/>
            <person name="Lin Y.R."/>
            <person name="Liu L.Y."/>
            <person name="Hernandez A.G."/>
            <person name="Wright C.L."/>
            <person name="Bulone V."/>
            <person name="Tuskan G.A."/>
            <person name="Heath K."/>
            <person name="Zee F."/>
            <person name="Moore P.H."/>
            <person name="Sunkar R."/>
            <person name="Leebens-Mack J.H."/>
            <person name="Mockler T."/>
            <person name="Bennetzen J.L."/>
            <person name="Freeling M."/>
            <person name="Sankoff D."/>
            <person name="Paterson A.H."/>
            <person name="Zhu X."/>
            <person name="Yang X."/>
            <person name="Smith J.A."/>
            <person name="Cushman J.C."/>
            <person name="Paull R.E."/>
            <person name="Yu Q."/>
        </authorList>
    </citation>
    <scope>NUCLEOTIDE SEQUENCE [LARGE SCALE GENOMIC DNA]</scope>
    <source>
        <strain evidence="11">cv. F153</strain>
    </source>
</reference>
<dbReference type="RefSeq" id="XP_020108196.1">
    <property type="nucleotide sequence ID" value="XM_020252607.1"/>
</dbReference>
<evidence type="ECO:0000256" key="6">
    <source>
        <dbReference type="ARBA" id="ARBA00022786"/>
    </source>
</evidence>
<dbReference type="AlphaFoldDB" id="A0A6P5GRU2"/>
<evidence type="ECO:0000256" key="4">
    <source>
        <dbReference type="ARBA" id="ARBA00022723"/>
    </source>
</evidence>
<dbReference type="PANTHER" id="PTHR22937:SF65">
    <property type="entry name" value="E3 UBIQUITIN-PROTEIN LIGASE ARK2C"/>
    <property type="match status" value="1"/>
</dbReference>
<name>A0A6P5GRU2_ANACO</name>
<evidence type="ECO:0000256" key="8">
    <source>
        <dbReference type="PROSITE-ProRule" id="PRU00175"/>
    </source>
</evidence>
<dbReference type="RefSeq" id="XP_020108194.1">
    <property type="nucleotide sequence ID" value="XM_020252605.1"/>
</dbReference>
<accession>A0A6P5GRU2</accession>
<feature type="domain" description="RING-type" evidence="10">
    <location>
        <begin position="417"/>
        <end position="458"/>
    </location>
</feature>
<dbReference type="OrthoDB" id="8062037at2759"/>
<evidence type="ECO:0000313" key="12">
    <source>
        <dbReference type="RefSeq" id="XP_020108194.1"/>
    </source>
</evidence>
<gene>
    <name evidence="12 13 14" type="primary">LOC109724014</name>
</gene>
<evidence type="ECO:0000256" key="7">
    <source>
        <dbReference type="ARBA" id="ARBA00022833"/>
    </source>
</evidence>
<keyword evidence="6" id="KW-0833">Ubl conjugation pathway</keyword>
<keyword evidence="11" id="KW-1185">Reference proteome</keyword>
<sequence length="468" mass="52333">MDHNQNRNHPFPNTRLSLGHNPLTLPTNNSAVNVSNSTAYPNIPMRLVDHPLPNFHPQYPNNWTASPGLLHNTYTHCSTSVNPHNFSSHHMEPAPAFFPQTTGDDLDTIEMDNRRVVLKRKNPAMPICSGSSSNLPFPAHYMQSKPISVSGPECWPSDPTRMVFSNWNDNILTAGEGSQRNVRSRQNHAFPFEFDPAVSYSSNMPQPFYSNANMSGLHMPEQWNHCPVSMPPEGSNYSGNLSINGPTMISSAYHPVQNQNMNVPMMTFNGPFNQPQGIEAIHNNYALRTGPQGTVSSYSSMGSSLNSLRGSMQFQTEVAATSRQPVVVGHSSSRRNGRQRFMTIDQSVLYDSREMSDQHRDMRLDIDNMSYEELLALGERIGYVSTGLPDELISRCLTQTVYCAPNENQDDQEEGNCIICLEEYGNGDHVGRLNCGHDFHATCIRKWLRVKNLCPICKATTSKETAKE</sequence>
<evidence type="ECO:0000256" key="9">
    <source>
        <dbReference type="SAM" id="MobiDB-lite"/>
    </source>
</evidence>
<protein>
    <recommendedName>
        <fullName evidence="2">RING-type E3 ubiquitin transferase</fullName>
        <ecNumber evidence="2">2.3.2.27</ecNumber>
    </recommendedName>
</protein>
<dbReference type="InterPro" id="IPR001841">
    <property type="entry name" value="Znf_RING"/>
</dbReference>
<evidence type="ECO:0000256" key="2">
    <source>
        <dbReference type="ARBA" id="ARBA00012483"/>
    </source>
</evidence>
<reference evidence="12 13" key="2">
    <citation type="submission" date="2025-04" db="UniProtKB">
        <authorList>
            <consortium name="RefSeq"/>
        </authorList>
    </citation>
    <scope>IDENTIFICATION</scope>
    <source>
        <tissue evidence="12 13">Leaf</tissue>
    </source>
</reference>
<dbReference type="EC" id="2.3.2.27" evidence="2"/>
<organism evidence="13">
    <name type="scientific">Ananas comosus</name>
    <name type="common">Pineapple</name>
    <name type="synonym">Ananas ananas</name>
    <dbReference type="NCBI Taxonomy" id="4615"/>
    <lineage>
        <taxon>Eukaryota</taxon>
        <taxon>Viridiplantae</taxon>
        <taxon>Streptophyta</taxon>
        <taxon>Embryophyta</taxon>
        <taxon>Tracheophyta</taxon>
        <taxon>Spermatophyta</taxon>
        <taxon>Magnoliopsida</taxon>
        <taxon>Liliopsida</taxon>
        <taxon>Poales</taxon>
        <taxon>Bromeliaceae</taxon>
        <taxon>Bromelioideae</taxon>
        <taxon>Ananas</taxon>
    </lineage>
</organism>
<dbReference type="GO" id="GO:0008270">
    <property type="term" value="F:zinc ion binding"/>
    <property type="evidence" value="ECO:0007669"/>
    <property type="project" value="UniProtKB-KW"/>
</dbReference>
<dbReference type="PANTHER" id="PTHR22937">
    <property type="entry name" value="E3 UBIQUITIN-PROTEIN LIGASE RNF165"/>
    <property type="match status" value="1"/>
</dbReference>
<dbReference type="Gene3D" id="3.30.40.10">
    <property type="entry name" value="Zinc/RING finger domain, C3HC4 (zinc finger)"/>
    <property type="match status" value="1"/>
</dbReference>
<dbReference type="GO" id="GO:0061630">
    <property type="term" value="F:ubiquitin protein ligase activity"/>
    <property type="evidence" value="ECO:0007669"/>
    <property type="project" value="UniProtKB-EC"/>
</dbReference>
<evidence type="ECO:0000259" key="10">
    <source>
        <dbReference type="PROSITE" id="PS50089"/>
    </source>
</evidence>
<evidence type="ECO:0000256" key="3">
    <source>
        <dbReference type="ARBA" id="ARBA00022679"/>
    </source>
</evidence>
<dbReference type="SUPFAM" id="SSF57850">
    <property type="entry name" value="RING/U-box"/>
    <property type="match status" value="1"/>
</dbReference>
<keyword evidence="5 8" id="KW-0863">Zinc-finger</keyword>
<dbReference type="Proteomes" id="UP000515123">
    <property type="component" value="Linkage group 18"/>
</dbReference>
<dbReference type="InterPro" id="IPR045191">
    <property type="entry name" value="MBR1/2-like"/>
</dbReference>
<dbReference type="RefSeq" id="XP_020108195.1">
    <property type="nucleotide sequence ID" value="XM_020252606.1"/>
</dbReference>
<proteinExistence type="predicted"/>